<comment type="pathway">
    <text evidence="2">Amino-acid biosynthesis; L-isoleucine biosynthesis; L-isoleucine from 2-oxobutanoate: step 4/4.</text>
</comment>
<evidence type="ECO:0000256" key="14">
    <source>
        <dbReference type="RuleBase" id="RU004106"/>
    </source>
</evidence>
<evidence type="ECO:0000256" key="4">
    <source>
        <dbReference type="ARBA" id="ARBA00005072"/>
    </source>
</evidence>
<name>A0ABV8TY29_9ACTN</name>
<evidence type="ECO:0000256" key="1">
    <source>
        <dbReference type="ARBA" id="ARBA00001933"/>
    </source>
</evidence>
<gene>
    <name evidence="17" type="ORF">ACFPET_10315</name>
</gene>
<dbReference type="InterPro" id="IPR033939">
    <property type="entry name" value="BCAT_family"/>
</dbReference>
<evidence type="ECO:0000256" key="3">
    <source>
        <dbReference type="ARBA" id="ARBA00004931"/>
    </source>
</evidence>
<evidence type="ECO:0000256" key="6">
    <source>
        <dbReference type="ARBA" id="ARBA00022576"/>
    </source>
</evidence>
<keyword evidence="7 16" id="KW-0028">Amino-acid biosynthesis</keyword>
<keyword evidence="6 16" id="KW-0032">Aminotransferase</keyword>
<keyword evidence="18" id="KW-1185">Reference proteome</keyword>
<comment type="catalytic activity">
    <reaction evidence="12 16">
        <text>L-isoleucine + 2-oxoglutarate = (S)-3-methyl-2-oxopentanoate + L-glutamate</text>
        <dbReference type="Rhea" id="RHEA:24801"/>
        <dbReference type="ChEBI" id="CHEBI:16810"/>
        <dbReference type="ChEBI" id="CHEBI:29985"/>
        <dbReference type="ChEBI" id="CHEBI:35146"/>
        <dbReference type="ChEBI" id="CHEBI:58045"/>
        <dbReference type="EC" id="2.6.1.42"/>
    </reaction>
</comment>
<comment type="catalytic activity">
    <reaction evidence="11 16">
        <text>L-valine + 2-oxoglutarate = 3-methyl-2-oxobutanoate + L-glutamate</text>
        <dbReference type="Rhea" id="RHEA:24813"/>
        <dbReference type="ChEBI" id="CHEBI:11851"/>
        <dbReference type="ChEBI" id="CHEBI:16810"/>
        <dbReference type="ChEBI" id="CHEBI:29985"/>
        <dbReference type="ChEBI" id="CHEBI:57762"/>
        <dbReference type="EC" id="2.6.1.42"/>
    </reaction>
</comment>
<evidence type="ECO:0000256" key="16">
    <source>
        <dbReference type="RuleBase" id="RU004517"/>
    </source>
</evidence>
<evidence type="ECO:0000256" key="12">
    <source>
        <dbReference type="ARBA" id="ARBA00048798"/>
    </source>
</evidence>
<dbReference type="InterPro" id="IPR043132">
    <property type="entry name" value="BCAT-like_C"/>
</dbReference>
<dbReference type="InterPro" id="IPR018300">
    <property type="entry name" value="Aminotrans_IV_CS"/>
</dbReference>
<evidence type="ECO:0000256" key="11">
    <source>
        <dbReference type="ARBA" id="ARBA00048212"/>
    </source>
</evidence>
<evidence type="ECO:0000256" key="2">
    <source>
        <dbReference type="ARBA" id="ARBA00004824"/>
    </source>
</evidence>
<dbReference type="RefSeq" id="WP_380620610.1">
    <property type="nucleotide sequence ID" value="NZ_JBHSDK010000014.1"/>
</dbReference>
<dbReference type="PIRSF" id="PIRSF006468">
    <property type="entry name" value="BCAT1"/>
    <property type="match status" value="1"/>
</dbReference>
<evidence type="ECO:0000313" key="17">
    <source>
        <dbReference type="EMBL" id="MFC4335592.1"/>
    </source>
</evidence>
<keyword evidence="10 16" id="KW-0100">Branched-chain amino acid biosynthesis</keyword>
<dbReference type="InterPro" id="IPR036038">
    <property type="entry name" value="Aminotransferase-like"/>
</dbReference>
<dbReference type="PROSITE" id="PS00770">
    <property type="entry name" value="AA_TRANSFER_CLASS_4"/>
    <property type="match status" value="1"/>
</dbReference>
<evidence type="ECO:0000256" key="7">
    <source>
        <dbReference type="ARBA" id="ARBA00022605"/>
    </source>
</evidence>
<comment type="catalytic activity">
    <reaction evidence="13 16">
        <text>L-leucine + 2-oxoglutarate = 4-methyl-2-oxopentanoate + L-glutamate</text>
        <dbReference type="Rhea" id="RHEA:18321"/>
        <dbReference type="ChEBI" id="CHEBI:16810"/>
        <dbReference type="ChEBI" id="CHEBI:17865"/>
        <dbReference type="ChEBI" id="CHEBI:29985"/>
        <dbReference type="ChEBI" id="CHEBI:57427"/>
        <dbReference type="EC" id="2.6.1.42"/>
    </reaction>
</comment>
<dbReference type="Pfam" id="PF01063">
    <property type="entry name" value="Aminotran_4"/>
    <property type="match status" value="1"/>
</dbReference>
<dbReference type="Proteomes" id="UP001595823">
    <property type="component" value="Unassembled WGS sequence"/>
</dbReference>
<dbReference type="PANTHER" id="PTHR11825:SF44">
    <property type="entry name" value="BRANCHED-CHAIN-AMINO-ACID AMINOTRANSFERASE"/>
    <property type="match status" value="1"/>
</dbReference>
<keyword evidence="8 16" id="KW-0808">Transferase</keyword>
<dbReference type="EC" id="2.6.1.42" evidence="16"/>
<evidence type="ECO:0000256" key="9">
    <source>
        <dbReference type="ARBA" id="ARBA00022898"/>
    </source>
</evidence>
<evidence type="ECO:0000256" key="5">
    <source>
        <dbReference type="ARBA" id="ARBA00009320"/>
    </source>
</evidence>
<dbReference type="InterPro" id="IPR043131">
    <property type="entry name" value="BCAT-like_N"/>
</dbReference>
<comment type="pathway">
    <text evidence="4">Amino-acid biosynthesis; L-leucine biosynthesis; L-leucine from 3-methyl-2-oxobutanoate: step 4/4.</text>
</comment>
<sequence>MADENLPDLEILENPNARSAEERAALLADPGFGTVFTDHMFTMRWSEGRGWHSARVEPFGPLTLSPATAVLHYAQEIFEGLKAYHRADGEIGLFRPEANAHRFNTSAERLAMPQLPEKMFLASIREILKADGAWVPTEGESSLYLRPFMIATEQFLGVRPAKEYLYSVIASPAGAYFKTGPKPVTLWVSEEYTRAAPGGTGAAKCGGNYASSLAPQTEAIEHGCDQVVFLDAAEHKYVEELGGMNLFFVYADEKKVVTPKLSGTILPGITRDAIIQLLTEEGYDVRESDYPIDRWREDALAGRLTETFACGTAAVVTPVGTIRDRSGDFTINHAQTGDLTRRLRAKLLDIQHGRAEDPHGWTQTAG</sequence>
<evidence type="ECO:0000256" key="15">
    <source>
        <dbReference type="RuleBase" id="RU004516"/>
    </source>
</evidence>
<reference evidence="18" key="1">
    <citation type="journal article" date="2019" name="Int. J. Syst. Evol. Microbiol.">
        <title>The Global Catalogue of Microorganisms (GCM) 10K type strain sequencing project: providing services to taxonomists for standard genome sequencing and annotation.</title>
        <authorList>
            <consortium name="The Broad Institute Genomics Platform"/>
            <consortium name="The Broad Institute Genome Sequencing Center for Infectious Disease"/>
            <person name="Wu L."/>
            <person name="Ma J."/>
        </authorList>
    </citation>
    <scope>NUCLEOTIDE SEQUENCE [LARGE SCALE GENOMIC DNA]</scope>
    <source>
        <strain evidence="18">IBRC-M 10908</strain>
    </source>
</reference>
<dbReference type="Gene3D" id="3.20.10.10">
    <property type="entry name" value="D-amino Acid Aminotransferase, subunit A, domain 2"/>
    <property type="match status" value="1"/>
</dbReference>
<dbReference type="InterPro" id="IPR005786">
    <property type="entry name" value="B_amino_transII"/>
</dbReference>
<dbReference type="PANTHER" id="PTHR11825">
    <property type="entry name" value="SUBGROUP IIII AMINOTRANSFERASE"/>
    <property type="match status" value="1"/>
</dbReference>
<dbReference type="CDD" id="cd01557">
    <property type="entry name" value="BCAT_beta_family"/>
    <property type="match status" value="1"/>
</dbReference>
<dbReference type="GO" id="GO:0004084">
    <property type="term" value="F:branched-chain-amino-acid transaminase activity"/>
    <property type="evidence" value="ECO:0007669"/>
    <property type="project" value="UniProtKB-EC"/>
</dbReference>
<accession>A0ABV8TY29</accession>
<dbReference type="EMBL" id="JBHSDK010000014">
    <property type="protein sequence ID" value="MFC4335592.1"/>
    <property type="molecule type" value="Genomic_DNA"/>
</dbReference>
<evidence type="ECO:0000256" key="10">
    <source>
        <dbReference type="ARBA" id="ARBA00023304"/>
    </source>
</evidence>
<comment type="caution">
    <text evidence="17">The sequence shown here is derived from an EMBL/GenBank/DDBJ whole genome shotgun (WGS) entry which is preliminary data.</text>
</comment>
<dbReference type="NCBIfam" id="TIGR01123">
    <property type="entry name" value="ilvE_II"/>
    <property type="match status" value="1"/>
</dbReference>
<evidence type="ECO:0000256" key="13">
    <source>
        <dbReference type="ARBA" id="ARBA00049229"/>
    </source>
</evidence>
<keyword evidence="9 15" id="KW-0663">Pyridoxal phosphate</keyword>
<proteinExistence type="inferred from homology"/>
<comment type="similarity">
    <text evidence="5 14">Belongs to the class-IV pyridoxal-phosphate-dependent aminotransferase family.</text>
</comment>
<organism evidence="17 18">
    <name type="scientific">Salininema proteolyticum</name>
    <dbReference type="NCBI Taxonomy" id="1607685"/>
    <lineage>
        <taxon>Bacteria</taxon>
        <taxon>Bacillati</taxon>
        <taxon>Actinomycetota</taxon>
        <taxon>Actinomycetes</taxon>
        <taxon>Glycomycetales</taxon>
        <taxon>Glycomycetaceae</taxon>
        <taxon>Salininema</taxon>
    </lineage>
</organism>
<dbReference type="Gene3D" id="3.30.470.10">
    <property type="match status" value="1"/>
</dbReference>
<protein>
    <recommendedName>
        <fullName evidence="16">Branched-chain-amino-acid aminotransferase</fullName>
        <ecNumber evidence="16">2.6.1.42</ecNumber>
    </recommendedName>
</protein>
<comment type="cofactor">
    <cofactor evidence="1 15">
        <name>pyridoxal 5'-phosphate</name>
        <dbReference type="ChEBI" id="CHEBI:597326"/>
    </cofactor>
</comment>
<dbReference type="InterPro" id="IPR001544">
    <property type="entry name" value="Aminotrans_IV"/>
</dbReference>
<dbReference type="NCBIfam" id="NF009897">
    <property type="entry name" value="PRK13357.1"/>
    <property type="match status" value="1"/>
</dbReference>
<evidence type="ECO:0000256" key="8">
    <source>
        <dbReference type="ARBA" id="ARBA00022679"/>
    </source>
</evidence>
<evidence type="ECO:0000313" key="18">
    <source>
        <dbReference type="Proteomes" id="UP001595823"/>
    </source>
</evidence>
<comment type="pathway">
    <text evidence="3">Amino-acid biosynthesis; L-valine biosynthesis; L-valine from pyruvate: step 4/4.</text>
</comment>
<dbReference type="SUPFAM" id="SSF56752">
    <property type="entry name" value="D-aminoacid aminotransferase-like PLP-dependent enzymes"/>
    <property type="match status" value="1"/>
</dbReference>